<dbReference type="RefSeq" id="WP_307176967.1">
    <property type="nucleotide sequence ID" value="NZ_JAUSYP010000001.1"/>
</dbReference>
<evidence type="ECO:0000313" key="1">
    <source>
        <dbReference type="EMBL" id="MDQ0750620.1"/>
    </source>
</evidence>
<name>A0ABU0QTA4_9ACTN</name>
<reference evidence="1 2" key="1">
    <citation type="submission" date="2023-07" db="EMBL/GenBank/DDBJ databases">
        <title>Comparative genomics of wheat-associated soil bacteria to identify genetic determinants of phenazine resistance.</title>
        <authorList>
            <person name="Mouncey N."/>
        </authorList>
    </citation>
    <scope>NUCLEOTIDE SEQUENCE [LARGE SCALE GENOMIC DNA]</scope>
    <source>
        <strain evidence="1 2">B3I12</strain>
    </source>
</reference>
<proteinExistence type="predicted"/>
<dbReference type="Proteomes" id="UP001232755">
    <property type="component" value="Unassembled WGS sequence"/>
</dbReference>
<organism evidence="1 2">
    <name type="scientific">Streptomyces africanus</name>
    <dbReference type="NCBI Taxonomy" id="231024"/>
    <lineage>
        <taxon>Bacteria</taxon>
        <taxon>Bacillati</taxon>
        <taxon>Actinomycetota</taxon>
        <taxon>Actinomycetes</taxon>
        <taxon>Kitasatosporales</taxon>
        <taxon>Streptomycetaceae</taxon>
        <taxon>Streptomyces</taxon>
    </lineage>
</organism>
<protein>
    <submittedName>
        <fullName evidence="1">Uncharacterized protein</fullName>
    </submittedName>
</protein>
<dbReference type="EMBL" id="JAUSYP010000001">
    <property type="protein sequence ID" value="MDQ0750620.1"/>
    <property type="molecule type" value="Genomic_DNA"/>
</dbReference>
<accession>A0ABU0QTA4</accession>
<evidence type="ECO:0000313" key="2">
    <source>
        <dbReference type="Proteomes" id="UP001232755"/>
    </source>
</evidence>
<keyword evidence="2" id="KW-1185">Reference proteome</keyword>
<sequence length="248" mass="26381">MRVGTGAVRLAPGGGITGTPRFVVSGSLVVAGPYTSGEEHEMHLLATRGAGNWQDSAEDEFRFDAAEGLLKSLHLQVPSGTRTVGEDCEGWSLVPYEVTGMELIQEQGFSVPPCTTSLITSTGDKLLCTTGRSPSPVAGSRRLRVCPDLDLLFSPSSYVGWILSNAATHMSSGWGMREPNGPDAELAVFLVEYMTLGGGSVGDALEDGDTVTADALRALMERIRVDRGAVEGRLTLRSCIAEILDWYS</sequence>
<comment type="caution">
    <text evidence="1">The sequence shown here is derived from an EMBL/GenBank/DDBJ whole genome shotgun (WGS) entry which is preliminary data.</text>
</comment>
<gene>
    <name evidence="1" type="ORF">QF034_004851</name>
</gene>